<dbReference type="InterPro" id="IPR011990">
    <property type="entry name" value="TPR-like_helical_dom_sf"/>
</dbReference>
<evidence type="ECO:0000259" key="5">
    <source>
        <dbReference type="PROSITE" id="PS50043"/>
    </source>
</evidence>
<evidence type="ECO:0000256" key="4">
    <source>
        <dbReference type="SAM" id="MobiDB-lite"/>
    </source>
</evidence>
<dbReference type="Pfam" id="PF00196">
    <property type="entry name" value="GerE"/>
    <property type="match status" value="1"/>
</dbReference>
<dbReference type="SMART" id="SM00421">
    <property type="entry name" value="HTH_LUXR"/>
    <property type="match status" value="1"/>
</dbReference>
<dbReference type="InterPro" id="IPR041617">
    <property type="entry name" value="TPR_MalT"/>
</dbReference>
<name>A0ABW8W8F6_9PSED</name>
<keyword evidence="1" id="KW-0805">Transcription regulation</keyword>
<feature type="region of interest" description="Disordered" evidence="4">
    <location>
        <begin position="98"/>
        <end position="121"/>
    </location>
</feature>
<proteinExistence type="predicted"/>
<dbReference type="InterPro" id="IPR016032">
    <property type="entry name" value="Sig_transdc_resp-reg_C-effctor"/>
</dbReference>
<dbReference type="Gene3D" id="1.10.10.10">
    <property type="entry name" value="Winged helix-like DNA-binding domain superfamily/Winged helix DNA-binding domain"/>
    <property type="match status" value="1"/>
</dbReference>
<dbReference type="SUPFAM" id="SSF46894">
    <property type="entry name" value="C-terminal effector domain of the bipartite response regulators"/>
    <property type="match status" value="1"/>
</dbReference>
<dbReference type="Proteomes" id="UP001628646">
    <property type="component" value="Unassembled WGS sequence"/>
</dbReference>
<accession>A0ABW8W8F6</accession>
<evidence type="ECO:0000256" key="1">
    <source>
        <dbReference type="ARBA" id="ARBA00023015"/>
    </source>
</evidence>
<dbReference type="PROSITE" id="PS00622">
    <property type="entry name" value="HTH_LUXR_1"/>
    <property type="match status" value="1"/>
</dbReference>
<evidence type="ECO:0000313" key="7">
    <source>
        <dbReference type="Proteomes" id="UP001628646"/>
    </source>
</evidence>
<gene>
    <name evidence="6" type="ORF">ACJ8NA_20070</name>
</gene>
<dbReference type="CDD" id="cd06170">
    <property type="entry name" value="LuxR_C_like"/>
    <property type="match status" value="1"/>
</dbReference>
<dbReference type="InterPro" id="IPR036388">
    <property type="entry name" value="WH-like_DNA-bd_sf"/>
</dbReference>
<dbReference type="EMBL" id="JBJNUY010000008">
    <property type="protein sequence ID" value="MFL9000934.1"/>
    <property type="molecule type" value="Genomic_DNA"/>
</dbReference>
<dbReference type="InterPro" id="IPR059106">
    <property type="entry name" value="WHD_MalT"/>
</dbReference>
<protein>
    <submittedName>
        <fullName evidence="6">LuxR C-terminal-related transcriptional regulator</fullName>
    </submittedName>
</protein>
<dbReference type="Pfam" id="PF25873">
    <property type="entry name" value="WHD_MalT"/>
    <property type="match status" value="1"/>
</dbReference>
<evidence type="ECO:0000256" key="2">
    <source>
        <dbReference type="ARBA" id="ARBA00023125"/>
    </source>
</evidence>
<feature type="domain" description="HTH luxR-type" evidence="5">
    <location>
        <begin position="669"/>
        <end position="734"/>
    </location>
</feature>
<reference evidence="6 7" key="1">
    <citation type="submission" date="2024-12" db="EMBL/GenBank/DDBJ databases">
        <title>Pseudomonas species isolated from Lotus nodules promote plant growth.</title>
        <authorList>
            <person name="Yu Y.-H."/>
            <person name="Kurtenbach J."/>
            <person name="Crosbie D."/>
            <person name="Brachmann A."/>
            <person name="Marin M."/>
        </authorList>
    </citation>
    <scope>NUCLEOTIDE SEQUENCE [LARGE SCALE GENOMIC DNA]</scope>
    <source>
        <strain evidence="6 7">PLb11B</strain>
    </source>
</reference>
<dbReference type="Pfam" id="PF17874">
    <property type="entry name" value="TPR_MalT"/>
    <property type="match status" value="1"/>
</dbReference>
<keyword evidence="2" id="KW-0238">DNA-binding</keyword>
<dbReference type="PANTHER" id="PTHR44688:SF16">
    <property type="entry name" value="DNA-BINDING TRANSCRIPTIONAL ACTIVATOR DEVR_DOSR"/>
    <property type="match status" value="1"/>
</dbReference>
<dbReference type="PANTHER" id="PTHR44688">
    <property type="entry name" value="DNA-BINDING TRANSCRIPTIONAL ACTIVATOR DEVR_DOSR"/>
    <property type="match status" value="1"/>
</dbReference>
<dbReference type="SUPFAM" id="SSF48452">
    <property type="entry name" value="TPR-like"/>
    <property type="match status" value="1"/>
</dbReference>
<sequence length="737" mass="81706">MFVPRPHLIDALEGKQCRLQLLCAPAGYGKTSLLQQYLQGIAPQGAVVWMALGGQRLTLERFIATLAGALGLPVDTAPDGVLAFLDSGLSVPVTSLSRAGSLPQGDEGNCGSEPAREGANESSPIRLVFDDLPVDMPDDLNHWFDQLLSLKNPQMQVLVTCRQRPDWNLPRLMLTGQLLEFGARQLALRPDEFESLIDALAPHTDALARGILWQETGGWCAGVRLSLSLDHAQPSPLLGQYLERELLSRLSDEQREVMGGLAHLSRVRADFCEQLWEGRQAARVFNSLLECQAFVFPLEQQPGWFRLLPAVAQTLQSHLSGAPLNRLRLRACQLLSVLGHVDDAVEQALCADQPEVAANYMERLWLSWILSERHLSKLMDWRERIEPQLLHSSPRLIYLCAKALLFSGRLDEAAECLARLGHFLPLPDPVRNQRLLANWQALFGTLQALRGHTGPARLHCRAALDYLVGEDWLSVLLCHCILARVAMETGDLAQAQTLLDQSLELARRQGSHESEVLVNADRVRLMMLRGQSGFAQALLRTELDRLAPVPSQPYPLLGRLLFLRGELLLQQGHCSEAEVVIQAGLLQVRDCCAPFVLNAYLLLAEIASRNHDPVKAHLLLHEAERRMQWGKIDSALYQAPIARQKERILAREQPAETGQASVTRLSTGVPDYQDDLTPREVSVLKLLAEGMSVREVGSRLFISENTVKTHAKNINVKLGACRRTQAINSAKAMGILA</sequence>
<dbReference type="RefSeq" id="WP_407801845.1">
    <property type="nucleotide sequence ID" value="NZ_JBJNUX010000017.1"/>
</dbReference>
<evidence type="ECO:0000256" key="3">
    <source>
        <dbReference type="ARBA" id="ARBA00023163"/>
    </source>
</evidence>
<dbReference type="SUPFAM" id="SSF144059">
    <property type="entry name" value="ImpE-like"/>
    <property type="match status" value="1"/>
</dbReference>
<dbReference type="Gene3D" id="1.25.40.10">
    <property type="entry name" value="Tetratricopeptide repeat domain"/>
    <property type="match status" value="1"/>
</dbReference>
<dbReference type="PROSITE" id="PS50043">
    <property type="entry name" value="HTH_LUXR_2"/>
    <property type="match status" value="1"/>
</dbReference>
<dbReference type="InterPro" id="IPR000792">
    <property type="entry name" value="Tscrpt_reg_LuxR_C"/>
</dbReference>
<organism evidence="6 7">
    <name type="scientific">Pseudomonas azerbaijanorientalis</name>
    <dbReference type="NCBI Taxonomy" id="2842350"/>
    <lineage>
        <taxon>Bacteria</taxon>
        <taxon>Pseudomonadati</taxon>
        <taxon>Pseudomonadota</taxon>
        <taxon>Gammaproteobacteria</taxon>
        <taxon>Pseudomonadales</taxon>
        <taxon>Pseudomonadaceae</taxon>
        <taxon>Pseudomonas</taxon>
    </lineage>
</organism>
<keyword evidence="7" id="KW-1185">Reference proteome</keyword>
<evidence type="ECO:0000313" key="6">
    <source>
        <dbReference type="EMBL" id="MFL9000934.1"/>
    </source>
</evidence>
<comment type="caution">
    <text evidence="6">The sequence shown here is derived from an EMBL/GenBank/DDBJ whole genome shotgun (WGS) entry which is preliminary data.</text>
</comment>
<dbReference type="PRINTS" id="PR00038">
    <property type="entry name" value="HTHLUXR"/>
</dbReference>
<keyword evidence="3" id="KW-0804">Transcription</keyword>